<keyword evidence="1" id="KW-0479">Metal-binding</keyword>
<dbReference type="InterPro" id="IPR001131">
    <property type="entry name" value="Peptidase_M24B_aminopep-P_CS"/>
</dbReference>
<name>A0A101ELN8_9EURY</name>
<dbReference type="PRINTS" id="PR00599">
    <property type="entry name" value="MAPEPTIDASE"/>
</dbReference>
<evidence type="ECO:0000259" key="4">
    <source>
        <dbReference type="Pfam" id="PF01321"/>
    </source>
</evidence>
<dbReference type="GO" id="GO:0046872">
    <property type="term" value="F:metal ion binding"/>
    <property type="evidence" value="ECO:0007669"/>
    <property type="project" value="UniProtKB-KW"/>
</dbReference>
<dbReference type="Pfam" id="PF00557">
    <property type="entry name" value="Peptidase_M24"/>
    <property type="match status" value="1"/>
</dbReference>
<evidence type="ECO:0000259" key="3">
    <source>
        <dbReference type="Pfam" id="PF00557"/>
    </source>
</evidence>
<keyword evidence="5" id="KW-0645">Protease</keyword>
<sequence length="356" mass="40603">MNRLNKFLGYLEEYSGALITPGTNLYYLTGISPQATEERLFLLVINKGGESTLIAPKLYENEVDWESTIFWSDEEDPYKLLKKVLTLLNLTSGRILVEDTMRASFLINIEKLLRNYELVPLSNVTREMRMRKDEEEIKLMKKAAQIADEVFYEMISRGLDGKSEKQVALEIEFLIREKGDGISFAPIVAAGENAANPHHTPSERKIRRGDIVVLDFGAKYRGYCSDITRTVAIGEINEKLREVYEVVREAQERAFQTVREGIRAREVDSVAREYISAKGYGEYFIHRTGHGLGLDVHEEPYIGSKNERVLERGMTFTIEPGIYISQLGGVRIEDDVVVEGKKGRRLTNAERELIKL</sequence>
<dbReference type="InterPro" id="IPR036005">
    <property type="entry name" value="Creatinase/aminopeptidase-like"/>
</dbReference>
<dbReference type="PANTHER" id="PTHR46112:SF9">
    <property type="entry name" value="XAA-PRO AMINOPEPTIDASE"/>
    <property type="match status" value="1"/>
</dbReference>
<evidence type="ECO:0000256" key="2">
    <source>
        <dbReference type="ARBA" id="ARBA00022801"/>
    </source>
</evidence>
<dbReference type="Proteomes" id="UP000053911">
    <property type="component" value="Unassembled WGS sequence"/>
</dbReference>
<dbReference type="Gene3D" id="3.90.230.10">
    <property type="entry name" value="Creatinase/methionine aminopeptidase superfamily"/>
    <property type="match status" value="1"/>
</dbReference>
<feature type="domain" description="Peptidase M24" evidence="3">
    <location>
        <begin position="139"/>
        <end position="339"/>
    </location>
</feature>
<dbReference type="AlphaFoldDB" id="A0A101ELN8"/>
<feature type="domain" description="Creatinase N-terminal" evidence="4">
    <location>
        <begin position="13"/>
        <end position="130"/>
    </location>
</feature>
<dbReference type="CDD" id="cd01092">
    <property type="entry name" value="APP-like"/>
    <property type="match status" value="1"/>
</dbReference>
<dbReference type="EMBL" id="LGFD01000017">
    <property type="protein sequence ID" value="KUK17673.1"/>
    <property type="molecule type" value="Genomic_DNA"/>
</dbReference>
<evidence type="ECO:0000313" key="6">
    <source>
        <dbReference type="Proteomes" id="UP000053911"/>
    </source>
</evidence>
<dbReference type="InterPro" id="IPR001714">
    <property type="entry name" value="Pept_M24_MAP"/>
</dbReference>
<dbReference type="SUPFAM" id="SSF53092">
    <property type="entry name" value="Creatinase/prolidase N-terminal domain"/>
    <property type="match status" value="1"/>
</dbReference>
<keyword evidence="5" id="KW-0031">Aminopeptidase</keyword>
<dbReference type="PANTHER" id="PTHR46112">
    <property type="entry name" value="AMINOPEPTIDASE"/>
    <property type="match status" value="1"/>
</dbReference>
<dbReference type="InterPro" id="IPR050659">
    <property type="entry name" value="Peptidase_M24B"/>
</dbReference>
<dbReference type="GeneID" id="8095393"/>
<accession>A0A101ELN8</accession>
<dbReference type="SUPFAM" id="SSF55920">
    <property type="entry name" value="Creatinase/aminopeptidase"/>
    <property type="match status" value="1"/>
</dbReference>
<dbReference type="Gene3D" id="3.40.350.10">
    <property type="entry name" value="Creatinase/prolidase N-terminal domain"/>
    <property type="match status" value="1"/>
</dbReference>
<dbReference type="OMA" id="KYERYCS"/>
<dbReference type="GO" id="GO:0004177">
    <property type="term" value="F:aminopeptidase activity"/>
    <property type="evidence" value="ECO:0007669"/>
    <property type="project" value="UniProtKB-KW"/>
</dbReference>
<dbReference type="InterPro" id="IPR029149">
    <property type="entry name" value="Creatin/AminoP/Spt16_N"/>
</dbReference>
<keyword evidence="2" id="KW-0378">Hydrolase</keyword>
<evidence type="ECO:0000256" key="1">
    <source>
        <dbReference type="ARBA" id="ARBA00022723"/>
    </source>
</evidence>
<protein>
    <submittedName>
        <fullName evidence="5">Aminopeptidase P</fullName>
    </submittedName>
</protein>
<gene>
    <name evidence="5" type="ORF">XD54_1038</name>
</gene>
<comment type="caution">
    <text evidence="5">The sequence shown here is derived from an EMBL/GenBank/DDBJ whole genome shotgun (WGS) entry which is preliminary data.</text>
</comment>
<dbReference type="InterPro" id="IPR000587">
    <property type="entry name" value="Creatinase_N"/>
</dbReference>
<dbReference type="PATRIC" id="fig|172049.5.peg.1938"/>
<evidence type="ECO:0000313" key="5">
    <source>
        <dbReference type="EMBL" id="KUK17673.1"/>
    </source>
</evidence>
<dbReference type="PROSITE" id="PS00491">
    <property type="entry name" value="PROLINE_PEPTIDASE"/>
    <property type="match status" value="1"/>
</dbReference>
<dbReference type="RefSeq" id="WP_015848693.1">
    <property type="nucleotide sequence ID" value="NZ_LGFD01000017.1"/>
</dbReference>
<reference evidence="6" key="1">
    <citation type="journal article" date="2015" name="MBio">
        <title>Genome-Resolved Metagenomic Analysis Reveals Roles for Candidate Phyla and Other Microbial Community Members in Biogeochemical Transformations in Oil Reservoirs.</title>
        <authorList>
            <person name="Hu P."/>
            <person name="Tom L."/>
            <person name="Singh A."/>
            <person name="Thomas B.C."/>
            <person name="Baker B.J."/>
            <person name="Piceno Y.M."/>
            <person name="Andersen G.L."/>
            <person name="Banfield J.F."/>
        </authorList>
    </citation>
    <scope>NUCLEOTIDE SEQUENCE [LARGE SCALE GENOMIC DNA]</scope>
</reference>
<dbReference type="InterPro" id="IPR000994">
    <property type="entry name" value="Pept_M24"/>
</dbReference>
<proteinExistence type="predicted"/>
<organism evidence="5 6">
    <name type="scientific">Thermococcus sibiricus</name>
    <dbReference type="NCBI Taxonomy" id="172049"/>
    <lineage>
        <taxon>Archaea</taxon>
        <taxon>Methanobacteriati</taxon>
        <taxon>Methanobacteriota</taxon>
        <taxon>Thermococci</taxon>
        <taxon>Thermococcales</taxon>
        <taxon>Thermococcaceae</taxon>
        <taxon>Thermococcus</taxon>
    </lineage>
</organism>
<dbReference type="Pfam" id="PF01321">
    <property type="entry name" value="Creatinase_N"/>
    <property type="match status" value="1"/>
</dbReference>